<organism evidence="2 3">
    <name type="scientific">Bizionia arctica</name>
    <dbReference type="NCBI Taxonomy" id="1495645"/>
    <lineage>
        <taxon>Bacteria</taxon>
        <taxon>Pseudomonadati</taxon>
        <taxon>Bacteroidota</taxon>
        <taxon>Flavobacteriia</taxon>
        <taxon>Flavobacteriales</taxon>
        <taxon>Flavobacteriaceae</taxon>
        <taxon>Bizionia</taxon>
    </lineage>
</organism>
<reference evidence="2" key="2">
    <citation type="submission" date="2020-09" db="EMBL/GenBank/DDBJ databases">
        <authorList>
            <person name="Sun Q."/>
            <person name="Zhou Y."/>
        </authorList>
    </citation>
    <scope>NUCLEOTIDE SEQUENCE</scope>
    <source>
        <strain evidence="2">CGMCC 1.12751</strain>
    </source>
</reference>
<accession>A0A917GH80</accession>
<dbReference type="RefSeq" id="WP_188463598.1">
    <property type="nucleotide sequence ID" value="NZ_BMFQ01000002.1"/>
</dbReference>
<evidence type="ECO:0000256" key="1">
    <source>
        <dbReference type="SAM" id="Phobius"/>
    </source>
</evidence>
<feature type="transmembrane region" description="Helical" evidence="1">
    <location>
        <begin position="108"/>
        <end position="126"/>
    </location>
</feature>
<keyword evidence="1" id="KW-0472">Membrane</keyword>
<dbReference type="Proteomes" id="UP000625976">
    <property type="component" value="Unassembled WGS sequence"/>
</dbReference>
<dbReference type="AlphaFoldDB" id="A0A917GH80"/>
<evidence type="ECO:0000313" key="3">
    <source>
        <dbReference type="Proteomes" id="UP000625976"/>
    </source>
</evidence>
<proteinExistence type="predicted"/>
<protein>
    <submittedName>
        <fullName evidence="2">Uncharacterized protein</fullName>
    </submittedName>
</protein>
<reference evidence="2" key="1">
    <citation type="journal article" date="2014" name="Int. J. Syst. Evol. Microbiol.">
        <title>Complete genome sequence of Corynebacterium casei LMG S-19264T (=DSM 44701T), isolated from a smear-ripened cheese.</title>
        <authorList>
            <consortium name="US DOE Joint Genome Institute (JGI-PGF)"/>
            <person name="Walter F."/>
            <person name="Albersmeier A."/>
            <person name="Kalinowski J."/>
            <person name="Ruckert C."/>
        </authorList>
    </citation>
    <scope>NUCLEOTIDE SEQUENCE</scope>
    <source>
        <strain evidence="2">CGMCC 1.12751</strain>
    </source>
</reference>
<keyword evidence="1" id="KW-1133">Transmembrane helix</keyword>
<dbReference type="EMBL" id="BMFQ01000002">
    <property type="protein sequence ID" value="GGG45058.1"/>
    <property type="molecule type" value="Genomic_DNA"/>
</dbReference>
<feature type="transmembrane region" description="Helical" evidence="1">
    <location>
        <begin position="210"/>
        <end position="229"/>
    </location>
</feature>
<feature type="transmembrane region" description="Helical" evidence="1">
    <location>
        <begin position="171"/>
        <end position="190"/>
    </location>
</feature>
<gene>
    <name evidence="2" type="ORF">GCM10010976_15810</name>
</gene>
<feature type="transmembrane region" description="Helical" evidence="1">
    <location>
        <begin position="77"/>
        <end position="96"/>
    </location>
</feature>
<feature type="transmembrane region" description="Helical" evidence="1">
    <location>
        <begin position="132"/>
        <end position="159"/>
    </location>
</feature>
<keyword evidence="1" id="KW-0812">Transmembrane</keyword>
<keyword evidence="3" id="KW-1185">Reference proteome</keyword>
<name>A0A917GH80_9FLAO</name>
<feature type="transmembrane region" description="Helical" evidence="1">
    <location>
        <begin position="40"/>
        <end position="57"/>
    </location>
</feature>
<feature type="transmembrane region" description="Helical" evidence="1">
    <location>
        <begin position="12"/>
        <end position="28"/>
    </location>
</feature>
<evidence type="ECO:0000313" key="2">
    <source>
        <dbReference type="EMBL" id="GGG45058.1"/>
    </source>
</evidence>
<sequence>MEEFLRENYFFILHLIETFAAVTGLYFYKKYRATSAKYFIWFLVYIAICEFLARYTMFCHEDSFLYFLEGTLLERNFWWSTLFWKIGAILFFTFYYYKILETDIFKKIIKGVGYSFFSFSSIFIILNWKDLFIRFFPILSVLGALVVFICVTLYLIEALKSDKLIFIYKSLSFYITLAIFIWWLIITPLIFYDIYNSTSDWNFVFLKWQIYLIANIFMYGMFAIGLIVASPENEKI</sequence>
<comment type="caution">
    <text evidence="2">The sequence shown here is derived from an EMBL/GenBank/DDBJ whole genome shotgun (WGS) entry which is preliminary data.</text>
</comment>